<protein>
    <submittedName>
        <fullName evidence="2">Uncharacterized protein</fullName>
    </submittedName>
</protein>
<dbReference type="Proteomes" id="UP000287969">
    <property type="component" value="Chromosome"/>
</dbReference>
<keyword evidence="3" id="KW-1185">Reference proteome</keyword>
<dbReference type="KEGG" id="spoa:EQM13_06750"/>
<feature type="transmembrane region" description="Helical" evidence="1">
    <location>
        <begin position="478"/>
        <end position="496"/>
    </location>
</feature>
<reference evidence="3" key="1">
    <citation type="submission" date="2019-01" db="EMBL/GenBank/DDBJ databases">
        <title>Draft genomes of a novel of Sporanaerobacter strains.</title>
        <authorList>
            <person name="Ma S."/>
        </authorList>
    </citation>
    <scope>NUCLEOTIDE SEQUENCE [LARGE SCALE GENOMIC DNA]</scope>
    <source>
        <strain evidence="3">NJN-17</strain>
    </source>
</reference>
<keyword evidence="1" id="KW-0812">Transmembrane</keyword>
<accession>A0A410QBA7</accession>
<dbReference type="RefSeq" id="WP_071141054.1">
    <property type="nucleotide sequence ID" value="NZ_CP035282.1"/>
</dbReference>
<keyword evidence="1" id="KW-0472">Membrane</keyword>
<feature type="transmembrane region" description="Helical" evidence="1">
    <location>
        <begin position="508"/>
        <end position="529"/>
    </location>
</feature>
<evidence type="ECO:0000313" key="2">
    <source>
        <dbReference type="EMBL" id="QAT61312.1"/>
    </source>
</evidence>
<proteinExistence type="predicted"/>
<dbReference type="AlphaFoldDB" id="A0A410QBA7"/>
<feature type="transmembrane region" description="Helical" evidence="1">
    <location>
        <begin position="439"/>
        <end position="458"/>
    </location>
</feature>
<name>A0A410QBA7_9FIRM</name>
<gene>
    <name evidence="2" type="ORF">EQM13_06750</name>
</gene>
<evidence type="ECO:0000256" key="1">
    <source>
        <dbReference type="SAM" id="Phobius"/>
    </source>
</evidence>
<dbReference type="EMBL" id="CP035282">
    <property type="protein sequence ID" value="QAT61312.1"/>
    <property type="molecule type" value="Genomic_DNA"/>
</dbReference>
<dbReference type="OrthoDB" id="1708286at2"/>
<keyword evidence="1" id="KW-1133">Transmembrane helix</keyword>
<sequence length="531" mass="60570">MVITFIHVMYNSKLSAAAPSPNWSREISIQKTSFNRNPLVSDIDENILFLDQAYGDEKGLKIKLFNNKMELLKEEKVYIPQLEFNTTSSQEVFLDGKYILWRDNNKNTVYRGEISDDLKTVQVKEIMNNVEKLDYYSDGKKGILAFLKKDGMISICRGDGETIFDGEISGNIKDLKVYSQDENIYLQTVNYNNKTGIKEYRISQCRDGIMSDAVTVWEISEIGMKVRDFVLCGDGENIYSLITTQGKGANNFGYILAGYNKSTEKSFEPVKFNDYPDMGLGYFYSNPVVIGENENGIEILVGGTTYLDLYSREKTNIVKVGLNRKGINKTELISKTKGLSIKPSYVKGKDGEVCFWLEPDEGKYFKVMAATTDKSVLLSTTKINSNDVKEALGKEVPSLTSYLLLISFAGRFLPLLPVLGWLIYIFSINERIEKSGYKYLIIGIFIYLFFQIITINSFYKPEAVLYMPKLLTFTGSKIIIPTVFSLVGLCAVIMSRKKDRIKQPYKQYILFLTFAYILMNYLYTPYLFINN</sequence>
<organism evidence="2 3">
    <name type="scientific">Acidilutibacter cellobiosedens</name>
    <dbReference type="NCBI Taxonomy" id="2507161"/>
    <lineage>
        <taxon>Bacteria</taxon>
        <taxon>Bacillati</taxon>
        <taxon>Bacillota</taxon>
        <taxon>Tissierellia</taxon>
        <taxon>Tissierellales</taxon>
        <taxon>Acidilutibacteraceae</taxon>
        <taxon>Acidilutibacter</taxon>
    </lineage>
</organism>
<evidence type="ECO:0000313" key="3">
    <source>
        <dbReference type="Proteomes" id="UP000287969"/>
    </source>
</evidence>
<feature type="transmembrane region" description="Helical" evidence="1">
    <location>
        <begin position="402"/>
        <end position="427"/>
    </location>
</feature>